<reference evidence="1 2" key="1">
    <citation type="submission" date="2024-06" db="EMBL/GenBank/DDBJ databases">
        <title>The Natural Products Discovery Center: Release of the First 8490 Sequenced Strains for Exploring Actinobacteria Biosynthetic Diversity.</title>
        <authorList>
            <person name="Kalkreuter E."/>
            <person name="Kautsar S.A."/>
            <person name="Yang D."/>
            <person name="Bader C.D."/>
            <person name="Teijaro C.N."/>
            <person name="Fluegel L."/>
            <person name="Davis C.M."/>
            <person name="Simpson J.R."/>
            <person name="Lauterbach L."/>
            <person name="Steele A.D."/>
            <person name="Gui C."/>
            <person name="Meng S."/>
            <person name="Li G."/>
            <person name="Viehrig K."/>
            <person name="Ye F."/>
            <person name="Su P."/>
            <person name="Kiefer A.F."/>
            <person name="Nichols A."/>
            <person name="Cepeda A.J."/>
            <person name="Yan W."/>
            <person name="Fan B."/>
            <person name="Jiang Y."/>
            <person name="Adhikari A."/>
            <person name="Zheng C.-J."/>
            <person name="Schuster L."/>
            <person name="Cowan T.M."/>
            <person name="Smanski M.J."/>
            <person name="Chevrette M.G."/>
            <person name="De Carvalho L.P.S."/>
            <person name="Shen B."/>
        </authorList>
    </citation>
    <scope>NUCLEOTIDE SEQUENCE [LARGE SCALE GENOMIC DNA]</scope>
    <source>
        <strain evidence="1 2">NPDC050403</strain>
    </source>
</reference>
<dbReference type="EMBL" id="JBFAKC010000010">
    <property type="protein sequence ID" value="MEV0710310.1"/>
    <property type="molecule type" value="Genomic_DNA"/>
</dbReference>
<comment type="caution">
    <text evidence="1">The sequence shown here is derived from an EMBL/GenBank/DDBJ whole genome shotgun (WGS) entry which is preliminary data.</text>
</comment>
<protein>
    <submittedName>
        <fullName evidence="1">Uncharacterized protein</fullName>
    </submittedName>
</protein>
<evidence type="ECO:0000313" key="1">
    <source>
        <dbReference type="EMBL" id="MEV0710310.1"/>
    </source>
</evidence>
<dbReference type="Proteomes" id="UP001551695">
    <property type="component" value="Unassembled WGS sequence"/>
</dbReference>
<gene>
    <name evidence="1" type="ORF">AB0I48_22330</name>
</gene>
<keyword evidence="2" id="KW-1185">Reference proteome</keyword>
<organism evidence="1 2">
    <name type="scientific">Nocardia aurea</name>
    <dbReference type="NCBI Taxonomy" id="2144174"/>
    <lineage>
        <taxon>Bacteria</taxon>
        <taxon>Bacillati</taxon>
        <taxon>Actinomycetota</taxon>
        <taxon>Actinomycetes</taxon>
        <taxon>Mycobacteriales</taxon>
        <taxon>Nocardiaceae</taxon>
        <taxon>Nocardia</taxon>
    </lineage>
</organism>
<evidence type="ECO:0000313" key="2">
    <source>
        <dbReference type="Proteomes" id="UP001551695"/>
    </source>
</evidence>
<accession>A0ABV3FXZ6</accession>
<dbReference type="RefSeq" id="WP_357786137.1">
    <property type="nucleotide sequence ID" value="NZ_JBFAKC010000010.1"/>
</dbReference>
<sequence length="187" mass="20274">MLRTVTVGGVAVPNVPVRLARYAPCGPASRDLPEGTPEVERWTGTTDADGRSTFTVPVGCYHFGMTPPPGSAPVPEGMHTLFVTTDGESVTGSLRFEDAAPTSNCDPQSIVGHLELADYQRNATATVRECDGTWAVIAWDVPGDSQRIVWRAGSRWATYVVFPHDRCWTRAKGDGAPDMLERYFTAC</sequence>
<name>A0ABV3FXZ6_9NOCA</name>
<proteinExistence type="predicted"/>